<evidence type="ECO:0000313" key="6">
    <source>
        <dbReference type="EMBL" id="KAF4861989.1"/>
    </source>
</evidence>
<feature type="compositionally biased region" description="Acidic residues" evidence="4">
    <location>
        <begin position="668"/>
        <end position="678"/>
    </location>
</feature>
<dbReference type="GO" id="GO:0006351">
    <property type="term" value="P:DNA-templated transcription"/>
    <property type="evidence" value="ECO:0007669"/>
    <property type="project" value="InterPro"/>
</dbReference>
<dbReference type="GO" id="GO:0005634">
    <property type="term" value="C:nucleus"/>
    <property type="evidence" value="ECO:0007669"/>
    <property type="project" value="TreeGrafter"/>
</dbReference>
<evidence type="ECO:0000256" key="4">
    <source>
        <dbReference type="SAM" id="MobiDB-lite"/>
    </source>
</evidence>
<accession>A0A9P5EY63</accession>
<evidence type="ECO:0000313" key="7">
    <source>
        <dbReference type="Proteomes" id="UP000711996"/>
    </source>
</evidence>
<protein>
    <submittedName>
        <fullName evidence="6">Lactose regulatory protein LAC9</fullName>
    </submittedName>
</protein>
<proteinExistence type="predicted"/>
<dbReference type="OrthoDB" id="3362851at2759"/>
<feature type="compositionally biased region" description="Polar residues" evidence="4">
    <location>
        <begin position="655"/>
        <end position="665"/>
    </location>
</feature>
<dbReference type="PANTHER" id="PTHR47424">
    <property type="entry name" value="REGULATORY PROTEIN GAL4"/>
    <property type="match status" value="1"/>
</dbReference>
<dbReference type="Pfam" id="PF04082">
    <property type="entry name" value="Fungal_trans"/>
    <property type="match status" value="1"/>
</dbReference>
<organism evidence="6 7">
    <name type="scientific">Colletotrichum siamense</name>
    <name type="common">Anthracnose fungus</name>
    <dbReference type="NCBI Taxonomy" id="690259"/>
    <lineage>
        <taxon>Eukaryota</taxon>
        <taxon>Fungi</taxon>
        <taxon>Dikarya</taxon>
        <taxon>Ascomycota</taxon>
        <taxon>Pezizomycotina</taxon>
        <taxon>Sordariomycetes</taxon>
        <taxon>Hypocreomycetidae</taxon>
        <taxon>Glomerellales</taxon>
        <taxon>Glomerellaceae</taxon>
        <taxon>Colletotrichum</taxon>
        <taxon>Colletotrichum gloeosporioides species complex</taxon>
    </lineage>
</organism>
<feature type="compositionally biased region" description="Basic and acidic residues" evidence="4">
    <location>
        <begin position="691"/>
        <end position="700"/>
    </location>
</feature>
<dbReference type="InterPro" id="IPR007219">
    <property type="entry name" value="XnlR_reg_dom"/>
</dbReference>
<reference evidence="6" key="1">
    <citation type="submission" date="2019-06" db="EMBL/GenBank/DDBJ databases">
        <authorList>
            <person name="Gan P."/>
            <person name="Shirasu K."/>
        </authorList>
    </citation>
    <scope>NUCLEOTIDE SEQUENCE [LARGE SCALE GENOMIC DNA]</scope>
    <source>
        <strain evidence="6">CAD2</strain>
    </source>
</reference>
<keyword evidence="3" id="KW-0539">Nucleus</keyword>
<dbReference type="SMART" id="SM00906">
    <property type="entry name" value="Fungal_trans"/>
    <property type="match status" value="1"/>
</dbReference>
<dbReference type="PANTHER" id="PTHR47424:SF5">
    <property type="entry name" value="ZN(II)2CYS6 TRANSCRIPTION FACTOR (EUROFUNG)"/>
    <property type="match status" value="1"/>
</dbReference>
<keyword evidence="7" id="KW-1185">Reference proteome</keyword>
<dbReference type="GO" id="GO:0000981">
    <property type="term" value="F:DNA-binding transcription factor activity, RNA polymerase II-specific"/>
    <property type="evidence" value="ECO:0007669"/>
    <property type="project" value="TreeGrafter"/>
</dbReference>
<evidence type="ECO:0000256" key="1">
    <source>
        <dbReference type="ARBA" id="ARBA00023015"/>
    </source>
</evidence>
<dbReference type="EMBL" id="QPMT01000009">
    <property type="protein sequence ID" value="KAF4861989.1"/>
    <property type="molecule type" value="Genomic_DNA"/>
</dbReference>
<gene>
    <name evidence="6" type="ORF">CGCSCA2_v004106</name>
</gene>
<dbReference type="CDD" id="cd12148">
    <property type="entry name" value="fungal_TF_MHR"/>
    <property type="match status" value="1"/>
</dbReference>
<comment type="caution">
    <text evidence="6">The sequence shown here is derived from an EMBL/GenBank/DDBJ whole genome shotgun (WGS) entry which is preliminary data.</text>
</comment>
<sequence>MSTQPIQDFVAECIWGSDLDRDQKDRLVKFLNVCGHEYYTLGRAVPEAFHSNVDIISAIRELKSESPGPKLRMAQNSSHGSATIFEFVVRMIFMTAIRGEDAVAGGVVQFQWKDNETIVDFLDRVYCPIPTTMVQDQPINIRNIRASTLMEDAGVQIEFTDKLSDHLHLMYGEDFKKLLIFHHCAFLEYSLHKLRNNREDLGHSTAEALQCGCLHPQLLTETMNTLSLVFPKFGDRKCRKLLKHWASRGKIDTRMLDRATYTTAIDQPPKDLRGLYEKYPYWGRQLARLLREVDDPTPITWWQKYTERGRSPRRMFECAIAAVVVTAFSAFVATALAAVQVWITYCDWDEHEHEIDDPALTLGSVGRQIKLEAPPFMVRPKAYTKKLDFTVLGSSNSYSVTRALRHCCRAPQRTPNPNGQWWNYDFKILNISFQSKNHRLVYERECVPANHKFETWKYIAVGIRGPNMMPKEKLLPILTGDDQGMFKQIYKASHSLRPWPRRLLSLKSISGFGIYRCFPKVGYHAPVQLHPETQGTLALLFADYQADYIEPGGQRWIQWMHREFNAGSTDPEEGIYALELILSWSAPKFIFWGMSPILLSLAIGICTLERASEQLQAQSRILNELFPDIPVEDLVGKTRSQLVALIPRDSLHNLPPTTQDPSPTDISAVDEDDDDNDPNDSTQISENGEPANDRRWDESAAAHQPTATIRASDDINAISLATDQHRRSYLGVTSMSAVLRAIFRLCPAAKEHTAQRAKSWTESSSLPHYQQSLPPLSILNAASQGMNPLREQRCIEFYFEHIHPITPILNEDDFRNTYVAGNRHDDSWLALLNMVFTLGSVASGSDTLHVQYYKQARAHLGLDSLGSGNMESLQALCLLGGYYLHYRNSPNMAYAVLGAAHRVAIALGLHREPVRSHRHAAEHTAEHHSIRTETRRRTWWSLFCLDTWASMTLGRPTCGRWDSSTMDTLLPTPLTPDDHVAASLRASCHFCHICDRIQHRFAQPARLSAHEALSFDRELRDWHASLPEALKNPANSPPRLTVAREFMRNRYLNVRLILSRCFLLYLAHDHSLKRGSTSATSDIASNISQEELSLVESCRAVASEAIDAITLYWTPNRVHVWNSAWYLFQACMVPLLSIAIETHRATAARKHQHQNAQRRTSGASTSVPITSITTPNHPPPAVAGSPDTVASVALQTWCASLTKALELFAEMRPWMRASDRAPDIVAALYEAVTAEVEGGSNAGSTIRTPSATTDGGMDLFGWCDEQLTELDWSTFLGGGSGSGMSAGDDHLMF</sequence>
<dbReference type="Proteomes" id="UP000711996">
    <property type="component" value="Unassembled WGS sequence"/>
</dbReference>
<keyword evidence="1" id="KW-0805">Transcription regulation</keyword>
<evidence type="ECO:0000259" key="5">
    <source>
        <dbReference type="SMART" id="SM00906"/>
    </source>
</evidence>
<evidence type="ECO:0000256" key="3">
    <source>
        <dbReference type="ARBA" id="ARBA00023242"/>
    </source>
</evidence>
<dbReference type="GO" id="GO:0008270">
    <property type="term" value="F:zinc ion binding"/>
    <property type="evidence" value="ECO:0007669"/>
    <property type="project" value="InterPro"/>
</dbReference>
<keyword evidence="2" id="KW-0804">Transcription</keyword>
<feature type="region of interest" description="Disordered" evidence="4">
    <location>
        <begin position="650"/>
        <end position="708"/>
    </location>
</feature>
<name>A0A9P5EY63_COLSI</name>
<dbReference type="InterPro" id="IPR051127">
    <property type="entry name" value="Fungal_SecMet_Regulators"/>
</dbReference>
<feature type="domain" description="Xylanolytic transcriptional activator regulatory" evidence="5">
    <location>
        <begin position="893"/>
        <end position="977"/>
    </location>
</feature>
<evidence type="ECO:0000256" key="2">
    <source>
        <dbReference type="ARBA" id="ARBA00023163"/>
    </source>
</evidence>
<dbReference type="GO" id="GO:0000978">
    <property type="term" value="F:RNA polymerase II cis-regulatory region sequence-specific DNA binding"/>
    <property type="evidence" value="ECO:0007669"/>
    <property type="project" value="TreeGrafter"/>
</dbReference>
<dbReference type="GO" id="GO:0000435">
    <property type="term" value="P:positive regulation of transcription from RNA polymerase II promoter by galactose"/>
    <property type="evidence" value="ECO:0007669"/>
    <property type="project" value="TreeGrafter"/>
</dbReference>